<dbReference type="EMBL" id="JADNRY010000589">
    <property type="protein sequence ID" value="KAF9038398.1"/>
    <property type="molecule type" value="Genomic_DNA"/>
</dbReference>
<dbReference type="Proteomes" id="UP000772434">
    <property type="component" value="Unassembled WGS sequence"/>
</dbReference>
<accession>A0A9P5P5Z7</accession>
<proteinExistence type="predicted"/>
<sequence>MPRPRATTSIPVTLTTVNAPKNLDPHAGDEVSPFVAGMTETQADTSVPHKTRGVAVTGSASGVVPSTRGPRLKQAEVQAQAQDAQEELRTAWEALDLLRDE</sequence>
<dbReference type="AlphaFoldDB" id="A0A9P5P5Z7"/>
<evidence type="ECO:0000313" key="1">
    <source>
        <dbReference type="EMBL" id="KAF9038398.1"/>
    </source>
</evidence>
<name>A0A9P5P5Z7_9AGAR</name>
<gene>
    <name evidence="1" type="ORF">BDP27DRAFT_1435483</name>
</gene>
<evidence type="ECO:0000313" key="2">
    <source>
        <dbReference type="Proteomes" id="UP000772434"/>
    </source>
</evidence>
<organism evidence="1 2">
    <name type="scientific">Rhodocollybia butyracea</name>
    <dbReference type="NCBI Taxonomy" id="206335"/>
    <lineage>
        <taxon>Eukaryota</taxon>
        <taxon>Fungi</taxon>
        <taxon>Dikarya</taxon>
        <taxon>Basidiomycota</taxon>
        <taxon>Agaricomycotina</taxon>
        <taxon>Agaricomycetes</taxon>
        <taxon>Agaricomycetidae</taxon>
        <taxon>Agaricales</taxon>
        <taxon>Marasmiineae</taxon>
        <taxon>Omphalotaceae</taxon>
        <taxon>Rhodocollybia</taxon>
    </lineage>
</organism>
<keyword evidence="2" id="KW-1185">Reference proteome</keyword>
<protein>
    <submittedName>
        <fullName evidence="1">Uncharacterized protein</fullName>
    </submittedName>
</protein>
<comment type="caution">
    <text evidence="1">The sequence shown here is derived from an EMBL/GenBank/DDBJ whole genome shotgun (WGS) entry which is preliminary data.</text>
</comment>
<reference evidence="1" key="1">
    <citation type="submission" date="2020-11" db="EMBL/GenBank/DDBJ databases">
        <authorList>
            <consortium name="DOE Joint Genome Institute"/>
            <person name="Ahrendt S."/>
            <person name="Riley R."/>
            <person name="Andreopoulos W."/>
            <person name="Labutti K."/>
            <person name="Pangilinan J."/>
            <person name="Ruiz-Duenas F.J."/>
            <person name="Barrasa J.M."/>
            <person name="Sanchez-Garcia M."/>
            <person name="Camarero S."/>
            <person name="Miyauchi S."/>
            <person name="Serrano A."/>
            <person name="Linde D."/>
            <person name="Babiker R."/>
            <person name="Drula E."/>
            <person name="Ayuso-Fernandez I."/>
            <person name="Pacheco R."/>
            <person name="Padilla G."/>
            <person name="Ferreira P."/>
            <person name="Barriuso J."/>
            <person name="Kellner H."/>
            <person name="Castanera R."/>
            <person name="Alfaro M."/>
            <person name="Ramirez L."/>
            <person name="Pisabarro A.G."/>
            <person name="Kuo A."/>
            <person name="Tritt A."/>
            <person name="Lipzen A."/>
            <person name="He G."/>
            <person name="Yan M."/>
            <person name="Ng V."/>
            <person name="Cullen D."/>
            <person name="Martin F."/>
            <person name="Rosso M.-N."/>
            <person name="Henrissat B."/>
            <person name="Hibbett D."/>
            <person name="Martinez A.T."/>
            <person name="Grigoriev I.V."/>
        </authorList>
    </citation>
    <scope>NUCLEOTIDE SEQUENCE</scope>
    <source>
        <strain evidence="1">AH 40177</strain>
    </source>
</reference>